<dbReference type="AlphaFoldDB" id="A0A382BK18"/>
<sequence length="46" mass="5058">MGVTPHLDIPVPSPGRRRKFLMDSGLRRNDGYGSKNTSSKTSVARN</sequence>
<feature type="compositionally biased region" description="Polar residues" evidence="1">
    <location>
        <begin position="34"/>
        <end position="46"/>
    </location>
</feature>
<evidence type="ECO:0000313" key="2">
    <source>
        <dbReference type="EMBL" id="SVB14158.1"/>
    </source>
</evidence>
<organism evidence="2">
    <name type="scientific">marine metagenome</name>
    <dbReference type="NCBI Taxonomy" id="408172"/>
    <lineage>
        <taxon>unclassified sequences</taxon>
        <taxon>metagenomes</taxon>
        <taxon>ecological metagenomes</taxon>
    </lineage>
</organism>
<reference evidence="2" key="1">
    <citation type="submission" date="2018-05" db="EMBL/GenBank/DDBJ databases">
        <authorList>
            <person name="Lanie J.A."/>
            <person name="Ng W.-L."/>
            <person name="Kazmierczak K.M."/>
            <person name="Andrzejewski T.M."/>
            <person name="Davidsen T.M."/>
            <person name="Wayne K.J."/>
            <person name="Tettelin H."/>
            <person name="Glass J.I."/>
            <person name="Rusch D."/>
            <person name="Podicherti R."/>
            <person name="Tsui H.-C.T."/>
            <person name="Winkler M.E."/>
        </authorList>
    </citation>
    <scope>NUCLEOTIDE SEQUENCE</scope>
</reference>
<accession>A0A382BK18</accession>
<gene>
    <name evidence="2" type="ORF">METZ01_LOCUS167012</name>
</gene>
<feature type="region of interest" description="Disordered" evidence="1">
    <location>
        <begin position="1"/>
        <end position="46"/>
    </location>
</feature>
<evidence type="ECO:0000256" key="1">
    <source>
        <dbReference type="SAM" id="MobiDB-lite"/>
    </source>
</evidence>
<proteinExistence type="predicted"/>
<name>A0A382BK18_9ZZZZ</name>
<protein>
    <submittedName>
        <fullName evidence="2">Uncharacterized protein</fullName>
    </submittedName>
</protein>
<dbReference type="EMBL" id="UINC01030187">
    <property type="protein sequence ID" value="SVB14158.1"/>
    <property type="molecule type" value="Genomic_DNA"/>
</dbReference>